<evidence type="ECO:0000313" key="2">
    <source>
        <dbReference type="Proteomes" id="UP000245506"/>
    </source>
</evidence>
<dbReference type="EMBL" id="QGKL01000029">
    <property type="protein sequence ID" value="PWQ96364.1"/>
    <property type="molecule type" value="Genomic_DNA"/>
</dbReference>
<dbReference type="AlphaFoldDB" id="A0A317CCL3"/>
<organism evidence="1 2">
    <name type="scientific">Leucothrix arctica</name>
    <dbReference type="NCBI Taxonomy" id="1481894"/>
    <lineage>
        <taxon>Bacteria</taxon>
        <taxon>Pseudomonadati</taxon>
        <taxon>Pseudomonadota</taxon>
        <taxon>Gammaproteobacteria</taxon>
        <taxon>Thiotrichales</taxon>
        <taxon>Thiotrichaceae</taxon>
        <taxon>Leucothrix</taxon>
    </lineage>
</organism>
<dbReference type="InterPro" id="IPR036514">
    <property type="entry name" value="SGNH_hydro_sf"/>
</dbReference>
<dbReference type="OrthoDB" id="6362682at2"/>
<protein>
    <recommendedName>
        <fullName evidence="3">SGNH hydrolase-type esterase domain-containing protein</fullName>
    </recommendedName>
</protein>
<dbReference type="GO" id="GO:0016788">
    <property type="term" value="F:hydrolase activity, acting on ester bonds"/>
    <property type="evidence" value="ECO:0007669"/>
    <property type="project" value="InterPro"/>
</dbReference>
<dbReference type="InterPro" id="IPR001087">
    <property type="entry name" value="GDSL"/>
</dbReference>
<dbReference type="RefSeq" id="WP_109823335.1">
    <property type="nucleotide sequence ID" value="NZ_QGKL01000029.1"/>
</dbReference>
<dbReference type="Proteomes" id="UP000245506">
    <property type="component" value="Unassembled WGS sequence"/>
</dbReference>
<dbReference type="CDD" id="cd00229">
    <property type="entry name" value="SGNH_hydrolase"/>
    <property type="match status" value="1"/>
</dbReference>
<evidence type="ECO:0000313" key="1">
    <source>
        <dbReference type="EMBL" id="PWQ96364.1"/>
    </source>
</evidence>
<proteinExistence type="predicted"/>
<name>A0A317CCL3_9GAMM</name>
<accession>A0A317CCL3</accession>
<comment type="caution">
    <text evidence="1">The sequence shown here is derived from an EMBL/GenBank/DDBJ whole genome shotgun (WGS) entry which is preliminary data.</text>
</comment>
<evidence type="ECO:0008006" key="3">
    <source>
        <dbReference type="Google" id="ProtNLM"/>
    </source>
</evidence>
<sequence length="329" mass="36703">MKLKAVVANLALMAVSMSIVVIGAEVVSRYVVPISPGPHLLTLDGQSLVQSYMKPDTSYRIITPDFDAKTDITSDGYRAPASKGNPDTLFIGDSFTFAQGVTDDKTFPNLYCEEKGLDCANLAVPGASTLYTLDRLESFLKQKGWAPNNVYFFFFTGNDFTDNIWAAEQRDQGKDYQPLELSPEIEHAKKQSLPIHKKIVDASLKHSNLMRVLYYKALPAFREQGDPDASGNQMAKSLAITEGEFQRLEALSQSYAFNYKIFVLYSAPEIKQQRHLQLRDDLQKIAPNKIVSLGDLFADDLNGYYFPSDGHFTESGNQKLSDFLSKGSF</sequence>
<dbReference type="Pfam" id="PF00657">
    <property type="entry name" value="Lipase_GDSL"/>
    <property type="match status" value="1"/>
</dbReference>
<dbReference type="SUPFAM" id="SSF52266">
    <property type="entry name" value="SGNH hydrolase"/>
    <property type="match status" value="1"/>
</dbReference>
<gene>
    <name evidence="1" type="ORF">DKT75_10290</name>
</gene>
<reference evidence="1 2" key="1">
    <citation type="submission" date="2018-05" db="EMBL/GenBank/DDBJ databases">
        <title>Leucothrix arctica sp. nov., isolated from Arctic seawater.</title>
        <authorList>
            <person name="Choi A."/>
            <person name="Baek K."/>
        </authorList>
    </citation>
    <scope>NUCLEOTIDE SEQUENCE [LARGE SCALE GENOMIC DNA]</scope>
    <source>
        <strain evidence="1 2">IMCC9719</strain>
    </source>
</reference>
<dbReference type="Gene3D" id="3.40.50.1110">
    <property type="entry name" value="SGNH hydrolase"/>
    <property type="match status" value="1"/>
</dbReference>
<keyword evidence="2" id="KW-1185">Reference proteome</keyword>